<organism evidence="2 3">
    <name type="scientific">Candidatus Allocopromorpha excrementigallinarum</name>
    <dbReference type="NCBI Taxonomy" id="2840742"/>
    <lineage>
        <taxon>Bacteria</taxon>
        <taxon>Bacillati</taxon>
        <taxon>Bacillota</taxon>
        <taxon>Clostridia</taxon>
        <taxon>Eubacteriales</taxon>
        <taxon>Eubacteriaceae</taxon>
        <taxon>Eubacteriaceae incertae sedis</taxon>
        <taxon>Candidatus Allocopromorpha</taxon>
    </lineage>
</organism>
<dbReference type="InterPro" id="IPR013108">
    <property type="entry name" value="Amidohydro_3"/>
</dbReference>
<evidence type="ECO:0000313" key="2">
    <source>
        <dbReference type="EMBL" id="HIU25877.1"/>
    </source>
</evidence>
<dbReference type="InterPro" id="IPR033932">
    <property type="entry name" value="YtcJ-like"/>
</dbReference>
<evidence type="ECO:0000313" key="3">
    <source>
        <dbReference type="Proteomes" id="UP000824090"/>
    </source>
</evidence>
<dbReference type="Gene3D" id="3.20.20.140">
    <property type="entry name" value="Metal-dependent hydrolases"/>
    <property type="match status" value="1"/>
</dbReference>
<dbReference type="SUPFAM" id="SSF51338">
    <property type="entry name" value="Composite domain of metallo-dependent hydrolases"/>
    <property type="match status" value="1"/>
</dbReference>
<dbReference type="Gene3D" id="2.30.40.10">
    <property type="entry name" value="Urease, subunit C, domain 1"/>
    <property type="match status" value="1"/>
</dbReference>
<dbReference type="AlphaFoldDB" id="A0A9D1I0U2"/>
<dbReference type="Gene3D" id="3.10.310.70">
    <property type="match status" value="1"/>
</dbReference>
<gene>
    <name evidence="2" type="ORF">IAC50_05220</name>
</gene>
<dbReference type="Proteomes" id="UP000824090">
    <property type="component" value="Unassembled WGS sequence"/>
</dbReference>
<dbReference type="PANTHER" id="PTHR22642">
    <property type="entry name" value="IMIDAZOLONEPROPIONASE"/>
    <property type="match status" value="1"/>
</dbReference>
<dbReference type="GO" id="GO:0016810">
    <property type="term" value="F:hydrolase activity, acting on carbon-nitrogen (but not peptide) bonds"/>
    <property type="evidence" value="ECO:0007669"/>
    <property type="project" value="InterPro"/>
</dbReference>
<comment type="caution">
    <text evidence="2">The sequence shown here is derived from an EMBL/GenBank/DDBJ whole genome shotgun (WGS) entry which is preliminary data.</text>
</comment>
<evidence type="ECO:0000259" key="1">
    <source>
        <dbReference type="Pfam" id="PF07969"/>
    </source>
</evidence>
<dbReference type="Pfam" id="PF07969">
    <property type="entry name" value="Amidohydro_3"/>
    <property type="match status" value="1"/>
</dbReference>
<dbReference type="PANTHER" id="PTHR22642:SF2">
    <property type="entry name" value="PROTEIN LONG AFTER FAR-RED 3"/>
    <property type="match status" value="1"/>
</dbReference>
<name>A0A9D1I0U2_9FIRM</name>
<dbReference type="InterPro" id="IPR011059">
    <property type="entry name" value="Metal-dep_hydrolase_composite"/>
</dbReference>
<dbReference type="SUPFAM" id="SSF51556">
    <property type="entry name" value="Metallo-dependent hydrolases"/>
    <property type="match status" value="1"/>
</dbReference>
<dbReference type="EMBL" id="DVMP01000095">
    <property type="protein sequence ID" value="HIU25877.1"/>
    <property type="molecule type" value="Genomic_DNA"/>
</dbReference>
<accession>A0A9D1I0U2</accession>
<feature type="domain" description="Amidohydrolase 3" evidence="1">
    <location>
        <begin position="49"/>
        <end position="549"/>
    </location>
</feature>
<reference evidence="2" key="1">
    <citation type="submission" date="2020-10" db="EMBL/GenBank/DDBJ databases">
        <authorList>
            <person name="Gilroy R."/>
        </authorList>
    </citation>
    <scope>NUCLEOTIDE SEQUENCE</scope>
    <source>
        <strain evidence="2">ChiHcec3-6078</strain>
    </source>
</reference>
<dbReference type="InterPro" id="IPR032466">
    <property type="entry name" value="Metal_Hydrolase"/>
</dbReference>
<sequence>MNRLLFYNGRIRTMDSDRPEAECMAVEGERIRYLGDLKGAPGDEEYEKIDLAGRTIMPSFIDAHLHLGMTMDVSLGLDLTECETVEDYRKKIKEHVRENPGAEVIKGFGWHDRSFGDKGPDKKILDEIVSHIPVALAADSLHSLWVNSRALEMAGINAKTEDLKSGSIERYHDGEPSGVIKEDCMTFISRAIPDYSVDQYKKVFEEQISYLNTLGFTGFYDAKLEVNSNGIEALKELARENKLKGYMQCVYFMYPFMDIDKQISSFVEARKRDNISDGFSVNSVKVMLDGVIESRTGYLKEPYLDSDGNPGSYRGIAEWEQEDLNKGVFLAMKNGFQVEAHCIGDGALEQAIKAFEYAESRGLKGRRNKISHIELVSDGDTERMKALEIVPCLSPYWAQMDDLYFAMLDFVGKERADRIWPVNSLIRAGLICSTGSDYPITEVPNPFVGIEIGMTRKIPRSYHPWAVMKPFEAYKQLGPDSEKAGLYDMVKMYTSGSAYSMHMDHITGSLKTGKNADFIIADKDIFTAPTEEISETKVVSTYFKGRQVYDARER</sequence>
<protein>
    <submittedName>
        <fullName evidence="2">Amidohydrolase</fullName>
    </submittedName>
</protein>
<reference evidence="2" key="2">
    <citation type="journal article" date="2021" name="PeerJ">
        <title>Extensive microbial diversity within the chicken gut microbiome revealed by metagenomics and culture.</title>
        <authorList>
            <person name="Gilroy R."/>
            <person name="Ravi A."/>
            <person name="Getino M."/>
            <person name="Pursley I."/>
            <person name="Horton D.L."/>
            <person name="Alikhan N.F."/>
            <person name="Baker D."/>
            <person name="Gharbi K."/>
            <person name="Hall N."/>
            <person name="Watson M."/>
            <person name="Adriaenssens E.M."/>
            <person name="Foster-Nyarko E."/>
            <person name="Jarju S."/>
            <person name="Secka A."/>
            <person name="Antonio M."/>
            <person name="Oren A."/>
            <person name="Chaudhuri R.R."/>
            <person name="La Ragione R."/>
            <person name="Hildebrand F."/>
            <person name="Pallen M.J."/>
        </authorList>
    </citation>
    <scope>NUCLEOTIDE SEQUENCE</scope>
    <source>
        <strain evidence="2">ChiHcec3-6078</strain>
    </source>
</reference>
<proteinExistence type="predicted"/>
<dbReference type="CDD" id="cd01300">
    <property type="entry name" value="YtcJ_like"/>
    <property type="match status" value="1"/>
</dbReference>